<dbReference type="Proteomes" id="UP000673375">
    <property type="component" value="Unassembled WGS sequence"/>
</dbReference>
<comment type="function">
    <text evidence="10">Part of a membrane-bound complex that couples electron transfer with translocation of ions across the membrane.</text>
</comment>
<keyword evidence="8 10" id="KW-1133">Transmembrane helix</keyword>
<evidence type="ECO:0000256" key="1">
    <source>
        <dbReference type="ARBA" id="ARBA00022448"/>
    </source>
</evidence>
<feature type="transmembrane region" description="Helical" evidence="10">
    <location>
        <begin position="128"/>
        <end position="145"/>
    </location>
</feature>
<keyword evidence="9 10" id="KW-0472">Membrane</keyword>
<keyword evidence="7 10" id="KW-0249">Electron transport</keyword>
<evidence type="ECO:0000256" key="8">
    <source>
        <dbReference type="ARBA" id="ARBA00022989"/>
    </source>
</evidence>
<name>A0ABS4CP33_9ENTE</name>
<keyword evidence="1 10" id="KW-0813">Transport</keyword>
<comment type="caution">
    <text evidence="11">The sequence shown here is derived from an EMBL/GenBank/DDBJ whole genome shotgun (WGS) entry which is preliminary data.</text>
</comment>
<feature type="transmembrane region" description="Helical" evidence="10">
    <location>
        <begin position="234"/>
        <end position="251"/>
    </location>
</feature>
<evidence type="ECO:0000256" key="7">
    <source>
        <dbReference type="ARBA" id="ARBA00022982"/>
    </source>
</evidence>
<gene>
    <name evidence="10" type="primary">rnfD</name>
    <name evidence="11" type="ORF">I6N96_18320</name>
</gene>
<dbReference type="PANTHER" id="PTHR30578">
    <property type="entry name" value="ELECTRON TRANSPORT COMPLEX PROTEIN RNFD"/>
    <property type="match status" value="1"/>
</dbReference>
<keyword evidence="6 10" id="KW-1278">Translocase</keyword>
<keyword evidence="3 10" id="KW-0285">Flavoprotein</keyword>
<keyword evidence="2 10" id="KW-0597">Phosphoprotein</keyword>
<accession>A0ABS4CP33</accession>
<comment type="cofactor">
    <cofactor evidence="10">
        <name>FMN</name>
        <dbReference type="ChEBI" id="CHEBI:58210"/>
    </cofactor>
</comment>
<dbReference type="HAMAP" id="MF_00462">
    <property type="entry name" value="RsxD_RnfD"/>
    <property type="match status" value="1"/>
</dbReference>
<keyword evidence="5 10" id="KW-0812">Transmembrane</keyword>
<proteinExistence type="inferred from homology"/>
<dbReference type="EMBL" id="JAEDXU010000014">
    <property type="protein sequence ID" value="MBP1048253.1"/>
    <property type="molecule type" value="Genomic_DNA"/>
</dbReference>
<feature type="transmembrane region" description="Helical" evidence="10">
    <location>
        <begin position="186"/>
        <end position="205"/>
    </location>
</feature>
<evidence type="ECO:0000256" key="2">
    <source>
        <dbReference type="ARBA" id="ARBA00022553"/>
    </source>
</evidence>
<dbReference type="PANTHER" id="PTHR30578:SF0">
    <property type="entry name" value="ION-TRANSLOCATING OXIDOREDUCTASE COMPLEX SUBUNIT D"/>
    <property type="match status" value="1"/>
</dbReference>
<dbReference type="InterPro" id="IPR011303">
    <property type="entry name" value="RnfD_bac"/>
</dbReference>
<keyword evidence="12" id="KW-1185">Reference proteome</keyword>
<feature type="transmembrane region" description="Helical" evidence="10">
    <location>
        <begin position="263"/>
        <end position="280"/>
    </location>
</feature>
<feature type="transmembrane region" description="Helical" evidence="10">
    <location>
        <begin position="212"/>
        <end position="228"/>
    </location>
</feature>
<dbReference type="NCBIfam" id="TIGR01946">
    <property type="entry name" value="rnfD"/>
    <property type="match status" value="1"/>
</dbReference>
<feature type="modified residue" description="FMN phosphoryl threonine" evidence="10">
    <location>
        <position position="163"/>
    </location>
</feature>
<evidence type="ECO:0000256" key="10">
    <source>
        <dbReference type="HAMAP-Rule" id="MF_00462"/>
    </source>
</evidence>
<organism evidence="11 12">
    <name type="scientific">Enterococcus larvae</name>
    <dbReference type="NCBI Taxonomy" id="2794352"/>
    <lineage>
        <taxon>Bacteria</taxon>
        <taxon>Bacillati</taxon>
        <taxon>Bacillota</taxon>
        <taxon>Bacilli</taxon>
        <taxon>Lactobacillales</taxon>
        <taxon>Enterococcaceae</taxon>
        <taxon>Enterococcus</taxon>
    </lineage>
</organism>
<evidence type="ECO:0000256" key="6">
    <source>
        <dbReference type="ARBA" id="ARBA00022967"/>
    </source>
</evidence>
<sequence>MKQAAETLNVSISPHLHSGRTSRSIMLDVVIALIPAMAASGIIFGFRAILLIGVTTVSCVVSEYAFRKIIKRSQSINDLTAVVTGILLALNLPVTLPFWMAALGGGIAIIIVKQFFGGVGQNFVNPAITARIVLLMSFASQMNVWKEPFYYLSESTDIVSSATYFANAAEGNLPSLTDMFLGVRTGSLGETCAVALLLGGFYLIFRGVITPLIPACFIGTVAVLSLLLGGDPLYQVLSGGLLLGAIFMATDYTTSPINRKGKIIFAIGCGVITVLIRFYASLPEGVSYAILLMNILVPHIETLTIPRAFGEKRRDINETVK</sequence>
<comment type="subcellular location">
    <subcellularLocation>
        <location evidence="10">Cell membrane</location>
        <topology evidence="10">Multi-pass membrane protein</topology>
    </subcellularLocation>
</comment>
<feature type="transmembrane region" description="Helical" evidence="10">
    <location>
        <begin position="98"/>
        <end position="116"/>
    </location>
</feature>
<reference evidence="11 12" key="1">
    <citation type="submission" date="2020-12" db="EMBL/GenBank/DDBJ databases">
        <title>Vagococcus allomyrinae sp. nov. and Enterococcus lavae sp. nov., isolated from the larvae of Allomyrina dichotoma.</title>
        <authorList>
            <person name="Lee S.D."/>
        </authorList>
    </citation>
    <scope>NUCLEOTIDE SEQUENCE [LARGE SCALE GENOMIC DNA]</scope>
    <source>
        <strain evidence="11 12">BWM-S5</strain>
    </source>
</reference>
<keyword evidence="4 10" id="KW-0288">FMN</keyword>
<comment type="similarity">
    <text evidence="10">Belongs to the NqrB/RnfD family.</text>
</comment>
<dbReference type="InterPro" id="IPR004338">
    <property type="entry name" value="NqrB/RnfD"/>
</dbReference>
<comment type="subunit">
    <text evidence="10">The complex is composed of six subunits: RnfA, RnfB, RnfC, RnfD, RnfE and RnfG.</text>
</comment>
<evidence type="ECO:0000313" key="12">
    <source>
        <dbReference type="Proteomes" id="UP000673375"/>
    </source>
</evidence>
<protein>
    <recommendedName>
        <fullName evidence="10">Ion-translocating oxidoreductase complex subunit D</fullName>
        <ecNumber evidence="10">7.-.-.-</ecNumber>
    </recommendedName>
    <alternativeName>
        <fullName evidence="10">Rnf electron transport complex subunit D</fullName>
    </alternativeName>
</protein>
<feature type="transmembrane region" description="Helical" evidence="10">
    <location>
        <begin position="25"/>
        <end position="43"/>
    </location>
</feature>
<dbReference type="Pfam" id="PF03116">
    <property type="entry name" value="NQR2_RnfD_RnfE"/>
    <property type="match status" value="1"/>
</dbReference>
<evidence type="ECO:0000256" key="4">
    <source>
        <dbReference type="ARBA" id="ARBA00022643"/>
    </source>
</evidence>
<evidence type="ECO:0000256" key="9">
    <source>
        <dbReference type="ARBA" id="ARBA00023136"/>
    </source>
</evidence>
<dbReference type="RefSeq" id="WP_209559025.1">
    <property type="nucleotide sequence ID" value="NZ_JAEDXU010000014.1"/>
</dbReference>
<evidence type="ECO:0000256" key="3">
    <source>
        <dbReference type="ARBA" id="ARBA00022630"/>
    </source>
</evidence>
<dbReference type="EC" id="7.-.-.-" evidence="10"/>
<keyword evidence="10" id="KW-1003">Cell membrane</keyword>
<evidence type="ECO:0000313" key="11">
    <source>
        <dbReference type="EMBL" id="MBP1048253.1"/>
    </source>
</evidence>
<evidence type="ECO:0000256" key="5">
    <source>
        <dbReference type="ARBA" id="ARBA00022692"/>
    </source>
</evidence>